<evidence type="ECO:0000259" key="2">
    <source>
        <dbReference type="Pfam" id="PF12076"/>
    </source>
</evidence>
<accession>A0AAN9I0N4</accession>
<name>A0AAN9I0N4_CROPI</name>
<sequence length="155" mass="17951">MICFLTQVAIRYKEELEKLQRSVTKSEGDLVLSPIKTPKVWLVGDGWDDDEQMNAPKGTLFIPFSHFPPKKMRKDCFYHYTPAMITPPTFMNLHSCENWLPRRVMSAWRIAGILHASEGWNVHECGDAIFSIKKVWEASFHNGFQPLKLPIIDPY</sequence>
<dbReference type="Proteomes" id="UP001372338">
    <property type="component" value="Unassembled WGS sequence"/>
</dbReference>
<reference evidence="3 4" key="1">
    <citation type="submission" date="2024-01" db="EMBL/GenBank/DDBJ databases">
        <title>The genomes of 5 underutilized Papilionoideae crops provide insights into root nodulation and disease resistanc.</title>
        <authorList>
            <person name="Yuan L."/>
        </authorList>
    </citation>
    <scope>NUCLEOTIDE SEQUENCE [LARGE SCALE GENOMIC DNA]</scope>
    <source>
        <strain evidence="3">ZHUSHIDOU_FW_LH</strain>
        <tissue evidence="3">Leaf</tissue>
    </source>
</reference>
<dbReference type="EMBL" id="JAYWIO010000006">
    <property type="protein sequence ID" value="KAK7256286.1"/>
    <property type="molecule type" value="Genomic_DNA"/>
</dbReference>
<evidence type="ECO:0000313" key="3">
    <source>
        <dbReference type="EMBL" id="KAK7256286.1"/>
    </source>
</evidence>
<comment type="subcellular location">
    <subcellularLocation>
        <location evidence="1">Membrane</location>
        <topology evidence="1">Multi-pass membrane protein</topology>
    </subcellularLocation>
</comment>
<feature type="domain" description="Very-long-chain aldehyde decarbonylase CER1-like C-terminal" evidence="2">
    <location>
        <begin position="6"/>
        <end position="146"/>
    </location>
</feature>
<evidence type="ECO:0000256" key="1">
    <source>
        <dbReference type="ARBA" id="ARBA00004141"/>
    </source>
</evidence>
<gene>
    <name evidence="3" type="ORF">RIF29_29727</name>
</gene>
<keyword evidence="4" id="KW-1185">Reference proteome</keyword>
<proteinExistence type="predicted"/>
<comment type="caution">
    <text evidence="3">The sequence shown here is derived from an EMBL/GenBank/DDBJ whole genome shotgun (WGS) entry which is preliminary data.</text>
</comment>
<organism evidence="3 4">
    <name type="scientific">Crotalaria pallida</name>
    <name type="common">Smooth rattlebox</name>
    <name type="synonym">Crotalaria striata</name>
    <dbReference type="NCBI Taxonomy" id="3830"/>
    <lineage>
        <taxon>Eukaryota</taxon>
        <taxon>Viridiplantae</taxon>
        <taxon>Streptophyta</taxon>
        <taxon>Embryophyta</taxon>
        <taxon>Tracheophyta</taxon>
        <taxon>Spermatophyta</taxon>
        <taxon>Magnoliopsida</taxon>
        <taxon>eudicotyledons</taxon>
        <taxon>Gunneridae</taxon>
        <taxon>Pentapetalae</taxon>
        <taxon>rosids</taxon>
        <taxon>fabids</taxon>
        <taxon>Fabales</taxon>
        <taxon>Fabaceae</taxon>
        <taxon>Papilionoideae</taxon>
        <taxon>50 kb inversion clade</taxon>
        <taxon>genistoids sensu lato</taxon>
        <taxon>core genistoids</taxon>
        <taxon>Crotalarieae</taxon>
        <taxon>Crotalaria</taxon>
    </lineage>
</organism>
<dbReference type="AlphaFoldDB" id="A0AAN9I0N4"/>
<dbReference type="GO" id="GO:0016020">
    <property type="term" value="C:membrane"/>
    <property type="evidence" value="ECO:0007669"/>
    <property type="project" value="UniProtKB-SubCell"/>
</dbReference>
<dbReference type="InterPro" id="IPR021940">
    <property type="entry name" value="CER1-like_C"/>
</dbReference>
<dbReference type="Pfam" id="PF12076">
    <property type="entry name" value="CER1-like_C"/>
    <property type="match status" value="1"/>
</dbReference>
<evidence type="ECO:0000313" key="4">
    <source>
        <dbReference type="Proteomes" id="UP001372338"/>
    </source>
</evidence>
<protein>
    <recommendedName>
        <fullName evidence="2">Very-long-chain aldehyde decarbonylase CER1-like C-terminal domain-containing protein</fullName>
    </recommendedName>
</protein>